<comment type="catalytic activity">
    <reaction evidence="5">
        <text>N(2)-acetyl-L-ornithine + 2-oxoglutarate = N-acetyl-L-glutamate 5-semialdehyde + L-glutamate</text>
        <dbReference type="Rhea" id="RHEA:18049"/>
        <dbReference type="ChEBI" id="CHEBI:16810"/>
        <dbReference type="ChEBI" id="CHEBI:29123"/>
        <dbReference type="ChEBI" id="CHEBI:29985"/>
        <dbReference type="ChEBI" id="CHEBI:57805"/>
        <dbReference type="EC" id="2.6.1.11"/>
    </reaction>
</comment>
<dbReference type="GO" id="GO:0003992">
    <property type="term" value="F:N2-acetyl-L-ornithine:2-oxoglutarate 5-aminotransferase activity"/>
    <property type="evidence" value="ECO:0007669"/>
    <property type="project" value="UniProtKB-UniRule"/>
</dbReference>
<dbReference type="FunFam" id="3.40.640.10:FF:000004">
    <property type="entry name" value="Acetylornithine aminotransferase"/>
    <property type="match status" value="1"/>
</dbReference>
<feature type="binding site" evidence="5">
    <location>
        <position position="142"/>
    </location>
    <ligand>
        <name>N(2)-acetyl-L-ornithine</name>
        <dbReference type="ChEBI" id="CHEBI:57805"/>
    </ligand>
</feature>
<dbReference type="InterPro" id="IPR004636">
    <property type="entry name" value="AcOrn/SuccOrn_fam"/>
</dbReference>
<evidence type="ECO:0000256" key="2">
    <source>
        <dbReference type="ARBA" id="ARBA00022605"/>
    </source>
</evidence>
<keyword evidence="7" id="KW-1185">Reference proteome</keyword>
<reference evidence="6 7" key="1">
    <citation type="submission" date="2019-10" db="EMBL/GenBank/DDBJ databases">
        <title>New species of Slilvanegrellaceae.</title>
        <authorList>
            <person name="Pitt A."/>
            <person name="Hahn M.W."/>
        </authorList>
    </citation>
    <scope>NUCLEOTIDE SEQUENCE [LARGE SCALE GENOMIC DNA]</scope>
    <source>
        <strain evidence="6 7">SP-Ram-0.45-NSY-1</strain>
    </source>
</reference>
<dbReference type="InterPro" id="IPR015422">
    <property type="entry name" value="PyrdxlP-dep_Trfase_small"/>
</dbReference>
<feature type="binding site" evidence="5">
    <location>
        <begin position="106"/>
        <end position="107"/>
    </location>
    <ligand>
        <name>pyridoxal 5'-phosphate</name>
        <dbReference type="ChEBI" id="CHEBI:597326"/>
    </ligand>
</feature>
<evidence type="ECO:0000313" key="6">
    <source>
        <dbReference type="EMBL" id="KAB8040892.1"/>
    </source>
</evidence>
<dbReference type="InterPro" id="IPR005814">
    <property type="entry name" value="Aminotrans_3"/>
</dbReference>
<comment type="caution">
    <text evidence="6">The sequence shown here is derived from an EMBL/GenBank/DDBJ whole genome shotgun (WGS) entry which is preliminary data.</text>
</comment>
<dbReference type="CDD" id="cd00610">
    <property type="entry name" value="OAT_like"/>
    <property type="match status" value="1"/>
</dbReference>
<dbReference type="AlphaFoldDB" id="A0A6N6VZY3"/>
<dbReference type="GO" id="GO:0042802">
    <property type="term" value="F:identical protein binding"/>
    <property type="evidence" value="ECO:0007669"/>
    <property type="project" value="TreeGrafter"/>
</dbReference>
<dbReference type="InterPro" id="IPR050103">
    <property type="entry name" value="Class-III_PLP-dep_AT"/>
</dbReference>
<dbReference type="UniPathway" id="UPA00068">
    <property type="reaction ID" value="UER00109"/>
</dbReference>
<dbReference type="InterPro" id="IPR049704">
    <property type="entry name" value="Aminotrans_3_PPA_site"/>
</dbReference>
<feature type="binding site" evidence="5">
    <location>
        <begin position="224"/>
        <end position="227"/>
    </location>
    <ligand>
        <name>pyridoxal 5'-phosphate</name>
        <dbReference type="ChEBI" id="CHEBI:597326"/>
    </ligand>
</feature>
<keyword evidence="5" id="KW-0055">Arginine biosynthesis</keyword>
<evidence type="ECO:0000256" key="3">
    <source>
        <dbReference type="ARBA" id="ARBA00022679"/>
    </source>
</evidence>
<feature type="binding site" evidence="5">
    <location>
        <position position="281"/>
    </location>
    <ligand>
        <name>N(2)-acetyl-L-ornithine</name>
        <dbReference type="ChEBI" id="CHEBI:57805"/>
    </ligand>
</feature>
<dbReference type="SUPFAM" id="SSF53383">
    <property type="entry name" value="PLP-dependent transferases"/>
    <property type="match status" value="1"/>
</dbReference>
<feature type="binding site" evidence="5">
    <location>
        <position position="282"/>
    </location>
    <ligand>
        <name>pyridoxal 5'-phosphate</name>
        <dbReference type="ChEBI" id="CHEBI:597326"/>
    </ligand>
</feature>
<comment type="similarity">
    <text evidence="5">Belongs to the class-III pyridoxal-phosphate-dependent aminotransferase family. ArgD subfamily.</text>
</comment>
<keyword evidence="1 5" id="KW-0032">Aminotransferase</keyword>
<organism evidence="6 7">
    <name type="scientific">Silvanigrella paludirubra</name>
    <dbReference type="NCBI Taxonomy" id="2499159"/>
    <lineage>
        <taxon>Bacteria</taxon>
        <taxon>Pseudomonadati</taxon>
        <taxon>Bdellovibrionota</taxon>
        <taxon>Oligoflexia</taxon>
        <taxon>Silvanigrellales</taxon>
        <taxon>Silvanigrellaceae</taxon>
        <taxon>Silvanigrella</taxon>
    </lineage>
</organism>
<feature type="modified residue" description="N6-(pyridoxal phosphate)lysine" evidence="5">
    <location>
        <position position="253"/>
    </location>
</feature>
<dbReference type="GO" id="GO:0030170">
    <property type="term" value="F:pyridoxal phosphate binding"/>
    <property type="evidence" value="ECO:0007669"/>
    <property type="project" value="InterPro"/>
</dbReference>
<dbReference type="InterPro" id="IPR015424">
    <property type="entry name" value="PyrdxlP-dep_Trfase"/>
</dbReference>
<comment type="cofactor">
    <cofactor evidence="5">
        <name>pyridoxal 5'-phosphate</name>
        <dbReference type="ChEBI" id="CHEBI:597326"/>
    </cofactor>
    <text evidence="5">Binds 1 pyridoxal phosphate per subunit.</text>
</comment>
<name>A0A6N6VZY3_9BACT</name>
<sequence length="398" mass="44616">MHTNKYYIEQEKIYIMNTYNRYPITLIKGSGQFVWDVEENKYLDFLSGISCTLLGHNHPKVIKAIKEQVDLILHTSNLFYSPPNIELAKCLIDNGGLDSLFFCNSGTEANECAIKLARKYQWRLGKEHKNVILSAHHSFHGRTLGALAATAKPKIHEGFSPLPYGFKYESWDNIEAFCNAIDDTVAAVILEPIQGEGGINQPPEGFLSKIRQICTEKDVLLIFDEIQCGLGRTGFLFAYQYFNVKPDIITLAKGIASGLPLGVVCATQKVANAFLPGDHGTTFGGNPVSCAAALATLNIILNENILNRVKELGIYFKEKLTLLKKNYPNSILEIRATGLMIAIDFNFKNQYIVEHLQKNSILIHTCGENSVRLLPSFVINEEDIDHFIEKIDEYLNII</sequence>
<dbReference type="NCBIfam" id="NF002325">
    <property type="entry name" value="PRK01278.1"/>
    <property type="match status" value="1"/>
</dbReference>
<evidence type="ECO:0000256" key="1">
    <source>
        <dbReference type="ARBA" id="ARBA00022576"/>
    </source>
</evidence>
<dbReference type="PANTHER" id="PTHR11986:SF79">
    <property type="entry name" value="ACETYLORNITHINE AMINOTRANSFERASE, MITOCHONDRIAL"/>
    <property type="match status" value="1"/>
</dbReference>
<keyword evidence="4 5" id="KW-0663">Pyridoxal phosphate</keyword>
<evidence type="ECO:0000256" key="4">
    <source>
        <dbReference type="ARBA" id="ARBA00022898"/>
    </source>
</evidence>
<dbReference type="PROSITE" id="PS00600">
    <property type="entry name" value="AA_TRANSFER_CLASS_3"/>
    <property type="match status" value="1"/>
</dbReference>
<feature type="binding site" evidence="5">
    <location>
        <position position="139"/>
    </location>
    <ligand>
        <name>pyridoxal 5'-phosphate</name>
        <dbReference type="ChEBI" id="CHEBI:597326"/>
    </ligand>
</feature>
<accession>A0A6N6VZY3</accession>
<evidence type="ECO:0000313" key="7">
    <source>
        <dbReference type="Proteomes" id="UP000437748"/>
    </source>
</evidence>
<comment type="pathway">
    <text evidence="5">Amino-acid biosynthesis; L-arginine biosynthesis; N(2)-acetyl-L-ornithine from L-glutamate: step 4/4.</text>
</comment>
<comment type="miscellaneous">
    <text evidence="5">May also have succinyldiaminopimelate aminotransferase activity, thus carrying out the corresponding step in lysine biosynthesis.</text>
</comment>
<proteinExistence type="inferred from homology"/>
<keyword evidence="2 5" id="KW-0028">Amino-acid biosynthesis</keyword>
<keyword evidence="3 5" id="KW-0808">Transferase</keyword>
<dbReference type="OrthoDB" id="5288905at2"/>
<dbReference type="Gene3D" id="3.40.640.10">
    <property type="entry name" value="Type I PLP-dependent aspartate aminotransferase-like (Major domain)"/>
    <property type="match status" value="1"/>
</dbReference>
<dbReference type="GO" id="GO:0005737">
    <property type="term" value="C:cytoplasm"/>
    <property type="evidence" value="ECO:0007669"/>
    <property type="project" value="UniProtKB-SubCell"/>
</dbReference>
<dbReference type="InterPro" id="IPR015421">
    <property type="entry name" value="PyrdxlP-dep_Trfase_major"/>
</dbReference>
<dbReference type="EC" id="2.6.1.11" evidence="5"/>
<dbReference type="RefSeq" id="WP_153418414.1">
    <property type="nucleotide sequence ID" value="NZ_WFLM01000001.1"/>
</dbReference>
<dbReference type="PANTHER" id="PTHR11986">
    <property type="entry name" value="AMINOTRANSFERASE CLASS III"/>
    <property type="match status" value="1"/>
</dbReference>
<dbReference type="EMBL" id="WFLM01000001">
    <property type="protein sequence ID" value="KAB8040892.1"/>
    <property type="molecule type" value="Genomic_DNA"/>
</dbReference>
<dbReference type="PIRSF" id="PIRSF000521">
    <property type="entry name" value="Transaminase_4ab_Lys_Orn"/>
    <property type="match status" value="1"/>
</dbReference>
<comment type="subunit">
    <text evidence="5">Homodimer.</text>
</comment>
<gene>
    <name evidence="5" type="primary">argD</name>
    <name evidence="6" type="ORF">GCL60_02890</name>
</gene>
<protein>
    <recommendedName>
        <fullName evidence="5">Acetylornithine aminotransferase</fullName>
        <shortName evidence="5">ACOAT</shortName>
        <ecNumber evidence="5">2.6.1.11</ecNumber>
    </recommendedName>
</protein>
<dbReference type="NCBIfam" id="TIGR00707">
    <property type="entry name" value="argD"/>
    <property type="match status" value="1"/>
</dbReference>
<dbReference type="Gene3D" id="3.90.1150.10">
    <property type="entry name" value="Aspartate Aminotransferase, domain 1"/>
    <property type="match status" value="1"/>
</dbReference>
<dbReference type="Proteomes" id="UP000437748">
    <property type="component" value="Unassembled WGS sequence"/>
</dbReference>
<dbReference type="GO" id="GO:0006526">
    <property type="term" value="P:L-arginine biosynthetic process"/>
    <property type="evidence" value="ECO:0007669"/>
    <property type="project" value="UniProtKB-UniRule"/>
</dbReference>
<evidence type="ECO:0000256" key="5">
    <source>
        <dbReference type="HAMAP-Rule" id="MF_01107"/>
    </source>
</evidence>
<comment type="subcellular location">
    <subcellularLocation>
        <location evidence="5">Cytoplasm</location>
    </subcellularLocation>
</comment>
<keyword evidence="5" id="KW-0963">Cytoplasm</keyword>
<dbReference type="HAMAP" id="MF_01107">
    <property type="entry name" value="ArgD_aminotrans_3"/>
    <property type="match status" value="1"/>
</dbReference>
<dbReference type="Pfam" id="PF00202">
    <property type="entry name" value="Aminotran_3"/>
    <property type="match status" value="1"/>
</dbReference>